<evidence type="ECO:0000259" key="7">
    <source>
        <dbReference type="Pfam" id="PF20703"/>
    </source>
</evidence>
<feature type="compositionally biased region" description="Gly residues" evidence="6">
    <location>
        <begin position="592"/>
        <end position="602"/>
    </location>
</feature>
<protein>
    <submittedName>
        <fullName evidence="8">Ribosome assembly protein 4</fullName>
    </submittedName>
</protein>
<organism evidence="8 9">
    <name type="scientific">Mojavia pulchra JT2-VF2</name>
    <dbReference type="NCBI Taxonomy" id="287848"/>
    <lineage>
        <taxon>Bacteria</taxon>
        <taxon>Bacillati</taxon>
        <taxon>Cyanobacteriota</taxon>
        <taxon>Cyanophyceae</taxon>
        <taxon>Nostocales</taxon>
        <taxon>Nostocaceae</taxon>
    </lineage>
</organism>
<feature type="domain" description="Novel STAND NTPase 1" evidence="7">
    <location>
        <begin position="512"/>
        <end position="585"/>
    </location>
</feature>
<feature type="repeat" description="WD" evidence="3">
    <location>
        <begin position="1509"/>
        <end position="1543"/>
    </location>
</feature>
<dbReference type="SUPFAM" id="SSF52540">
    <property type="entry name" value="P-loop containing nucleoside triphosphate hydrolases"/>
    <property type="match status" value="1"/>
</dbReference>
<dbReference type="InterPro" id="IPR020472">
    <property type="entry name" value="WD40_PAC1"/>
</dbReference>
<dbReference type="InterPro" id="IPR018391">
    <property type="entry name" value="PQQ_b-propeller_rpt"/>
</dbReference>
<evidence type="ECO:0000256" key="1">
    <source>
        <dbReference type="ARBA" id="ARBA00022574"/>
    </source>
</evidence>
<keyword evidence="4" id="KW-0802">TPR repeat</keyword>
<feature type="domain" description="Novel STAND NTPase 1" evidence="7">
    <location>
        <begin position="733"/>
        <end position="942"/>
    </location>
</feature>
<feature type="repeat" description="WD" evidence="3">
    <location>
        <begin position="1226"/>
        <end position="1260"/>
    </location>
</feature>
<sequence>MSEQQINNDRALQQLAWAIQASVGQFKLILAKCNYAQQRDRLIAKLQEICAVKISVLYLKPSQRTLYTAIREDFGDNVQALMIVGLDKLQDLSQMLISANQVREEFRKSFLFPIVLWVNDEVYKQLMQLAPDLESWATTKDFDIGTTELIEFIHQTASLLFDNYLNLNLEIIAEIKSAWQELQKSGQDIEAELKANCDFLLGLVESINKNFDAAIEHYNQSLAFWRASKNFERQGKLLTQITICYYEKAKLDNKTQPLVNNKISEGGKSLYSSDLKLPEILVNNYLQQTITAFDAAQRPDLVANSLDKFGIILRFLKDWEQIKALAERALIVHQAEKNTIKIAQDYGFLAEVALVKNNWQQAEQLAQRALAILSEAEQSVQANLVRVTAVSHHQAIRQECLLTLAQAQQNLAQYEIAIENSEAAKNIGVTGNEPQLYLEILDNLQKLYFQQKQYLSAYDTKLEARSIEQQFGLRAFIGAGRLQATKQLGTQVLTPLQVDNNDNIAPEIAASGRQLDVERLIERIGRPDYKLIVIHGQSGVGKSSLMNAGLIPALKKKAIGIQDNLVVAIRVYTNWVEELGRVLGDRRDKGTRGQGDGGIGEGGELELEASPSDTDSSPSEPHSSLSDTRSSPSEPYSSPSDTRSSLSDTRSSLSDTRSSPSEPHSSPSDTDSSPSDTDSSLSNTRSSLSDTDSSPSEPHSSLSDTDSSLSEPHSSPSEPLRVPVSPPPPISPPALLTQLRENEQRNLRTVLIFDQFEEFFFVYPEAKQRRQFFEFLGECLNILSVKVILSLRVDYLHYLLECNRLSSLKIIGNDILSNNVLYELGNFSPTDTKLIIQRLTENTSFYLEPALIDQLVTDLAGELGEVRPIELQVVGAQLQTENVTTLAKYQEFGDNAKEELVKRYLAEVVDDCGVENKQAAELLLYLLTDEKGTRPLKTRAELKRDLQQYFSFSNIQSSQIPPTPLEKGGYISSFIPKWGNNNITPSTPLLRGSPQAGGSKDQVLDASRLELVLQIFVKSGLVVLLPENPADRYQLVHDYLAAFIRQQKEPQLKELMAQLQEERKQRKLSEAKLNGFLKRALMGSVAAGLVLAGLAVTAWDAARRAEEQKKQADVSEINALTNSSEAFFVSEQPWDALIEGLKAAGNLKNAELATPSTRTQTIAALRQAVYLQPNENKFRERNTLEGHSGSVYSVSFSPDGSKTLATASSDSTVKLWDISGKLLKTLKGHSGVVRGVSFSPDGKTIATASYDRTVKLWDISGKLLKTLNGHSGFVWGVSFSPDGKTIATASYDRTVKLWDISGKLLKTLNGHSGSVYSVSFSPDGKTLATASDDSTVKLWDISGKLLKTLNGHSGYVLGVSFSPDGKTLATASSDSTVKLWDISGKLLKTLNGHSGYVWGVSFSPDGKTLATASSDSTVKLWDISGKLLKTLNGHSGYVRGVSFSADGKTLATASSDSTVKLWDISGKLLKTLNGHSSVSFSPDGKTLATASSDSTVKLWDISGKLLKTLNGHSGYVLGVSFSADGKTLATASSDSTVKLWDISGKLLKTLNGHSSVSFSPDGKTLATASLDSTVKLWDISGKLLKTLKGHSGSVLGVSFSPDGKTLATASSDSTVKLWDISGKLLKTLNGHSGYVRGVSFSPDGKTIATASDDSTVKLWDISGKLLKTLKGHSSSVNSVSFSADGKTLATASLDSTVKLWDISGKLLKTLKGHSGGVLSVSFSADGKTLATASDDSTAILWDFDLDNLLTSGCNWLNNYLATHPDVLEDLKACQTPAIKKEAAPALVAQAEELARKEDINLAVAKFRRALEWNPSLKLDPQAKAQQLANASALIEKGEKLAQVGNLEDAVANFQQALQLDPSLDFQPKTKAASVLVEAGTSFVRQDKFKEALAAYTNAQKFDPEVEISAYSWDTLCWQGSLQKQAADVMFACNQAVKLDPKNGYIRDSRGLARALTGDYQGAIPDFEAYITQVNDKDTKVQRQRWVKELKAGNNPFTDEELKRLRN</sequence>
<accession>A0A951PUG5</accession>
<reference evidence="8" key="2">
    <citation type="journal article" date="2022" name="Microbiol. Resour. Announc.">
        <title>Metagenome Sequencing to Explore Phylogenomics of Terrestrial Cyanobacteria.</title>
        <authorList>
            <person name="Ward R.D."/>
            <person name="Stajich J.E."/>
            <person name="Johansen J.R."/>
            <person name="Huntemann M."/>
            <person name="Clum A."/>
            <person name="Foster B."/>
            <person name="Foster B."/>
            <person name="Roux S."/>
            <person name="Palaniappan K."/>
            <person name="Varghese N."/>
            <person name="Mukherjee S."/>
            <person name="Reddy T.B.K."/>
            <person name="Daum C."/>
            <person name="Copeland A."/>
            <person name="Chen I.A."/>
            <person name="Ivanova N.N."/>
            <person name="Kyrpides N.C."/>
            <person name="Shapiro N."/>
            <person name="Eloe-Fadrosh E.A."/>
            <person name="Pietrasiak N."/>
        </authorList>
    </citation>
    <scope>NUCLEOTIDE SEQUENCE</scope>
    <source>
        <strain evidence="8">JT2-VF2</strain>
    </source>
</reference>
<feature type="repeat" description="WD" evidence="3">
    <location>
        <begin position="1349"/>
        <end position="1383"/>
    </location>
</feature>
<feature type="repeat" description="WD" evidence="3">
    <location>
        <begin position="1267"/>
        <end position="1301"/>
    </location>
</feature>
<feature type="coiled-coil region" evidence="5">
    <location>
        <begin position="1045"/>
        <end position="1072"/>
    </location>
</feature>
<comment type="caution">
    <text evidence="8">The sequence shown here is derived from an EMBL/GenBank/DDBJ whole genome shotgun (WGS) entry which is preliminary data.</text>
</comment>
<feature type="repeat" description="WD" evidence="3">
    <location>
        <begin position="1669"/>
        <end position="1703"/>
    </location>
</feature>
<dbReference type="InterPro" id="IPR015943">
    <property type="entry name" value="WD40/YVTN_repeat-like_dom_sf"/>
</dbReference>
<dbReference type="SUPFAM" id="SSF48452">
    <property type="entry name" value="TPR-like"/>
    <property type="match status" value="2"/>
</dbReference>
<dbReference type="InterPro" id="IPR027417">
    <property type="entry name" value="P-loop_NTPase"/>
</dbReference>
<gene>
    <name evidence="8" type="ORF">KME32_04655</name>
</gene>
<dbReference type="Gene3D" id="1.25.40.10">
    <property type="entry name" value="Tetratricopeptide repeat domain"/>
    <property type="match status" value="4"/>
</dbReference>
<dbReference type="SMART" id="SM00028">
    <property type="entry name" value="TPR"/>
    <property type="match status" value="5"/>
</dbReference>
<dbReference type="PANTHER" id="PTHR19879:SF9">
    <property type="entry name" value="TRANSCRIPTION INITIATION FACTOR TFIID SUBUNIT 5"/>
    <property type="match status" value="1"/>
</dbReference>
<dbReference type="PROSITE" id="PS50293">
    <property type="entry name" value="TPR_REGION"/>
    <property type="match status" value="1"/>
</dbReference>
<dbReference type="InterPro" id="IPR019734">
    <property type="entry name" value="TPR_rpt"/>
</dbReference>
<feature type="repeat" description="WD" evidence="3">
    <location>
        <begin position="1710"/>
        <end position="1751"/>
    </location>
</feature>
<dbReference type="PROSITE" id="PS50082">
    <property type="entry name" value="WD_REPEATS_2"/>
    <property type="match status" value="14"/>
</dbReference>
<dbReference type="Pfam" id="PF00400">
    <property type="entry name" value="WD40"/>
    <property type="match status" value="14"/>
</dbReference>
<name>A0A951PUG5_9NOST</name>
<proteinExistence type="predicted"/>
<keyword evidence="1 3" id="KW-0853">WD repeat</keyword>
<feature type="repeat" description="WD" evidence="3">
    <location>
        <begin position="1184"/>
        <end position="1219"/>
    </location>
</feature>
<evidence type="ECO:0000256" key="2">
    <source>
        <dbReference type="ARBA" id="ARBA00022737"/>
    </source>
</evidence>
<feature type="repeat" description="WD" evidence="3">
    <location>
        <begin position="1308"/>
        <end position="1342"/>
    </location>
</feature>
<feature type="repeat" description="WD" evidence="3">
    <location>
        <begin position="1555"/>
        <end position="1580"/>
    </location>
</feature>
<dbReference type="Gene3D" id="2.130.10.10">
    <property type="entry name" value="YVTN repeat-like/Quinoprotein amine dehydrogenase"/>
    <property type="match status" value="6"/>
</dbReference>
<feature type="repeat" description="WD" evidence="3">
    <location>
        <begin position="1628"/>
        <end position="1662"/>
    </location>
</feature>
<evidence type="ECO:0000313" key="9">
    <source>
        <dbReference type="Proteomes" id="UP000715781"/>
    </source>
</evidence>
<evidence type="ECO:0000256" key="6">
    <source>
        <dbReference type="SAM" id="MobiDB-lite"/>
    </source>
</evidence>
<dbReference type="PANTHER" id="PTHR19879">
    <property type="entry name" value="TRANSCRIPTION INITIATION FACTOR TFIID"/>
    <property type="match status" value="1"/>
</dbReference>
<dbReference type="CDD" id="cd00200">
    <property type="entry name" value="WD40"/>
    <property type="match status" value="2"/>
</dbReference>
<dbReference type="PRINTS" id="PR00320">
    <property type="entry name" value="GPROTEINBRPT"/>
</dbReference>
<dbReference type="PROSITE" id="PS50005">
    <property type="entry name" value="TPR"/>
    <property type="match status" value="2"/>
</dbReference>
<feature type="compositionally biased region" description="Low complexity" evidence="6">
    <location>
        <begin position="610"/>
        <end position="723"/>
    </location>
</feature>
<dbReference type="SMART" id="SM00320">
    <property type="entry name" value="WD40"/>
    <property type="match status" value="14"/>
</dbReference>
<keyword evidence="5" id="KW-0175">Coiled coil</keyword>
<feature type="coiled-coil region" evidence="5">
    <location>
        <begin position="397"/>
        <end position="424"/>
    </location>
</feature>
<dbReference type="Pfam" id="PF20703">
    <property type="entry name" value="nSTAND1"/>
    <property type="match status" value="2"/>
</dbReference>
<dbReference type="InterPro" id="IPR019775">
    <property type="entry name" value="WD40_repeat_CS"/>
</dbReference>
<dbReference type="InterPro" id="IPR011990">
    <property type="entry name" value="TPR-like_helical_dom_sf"/>
</dbReference>
<dbReference type="SUPFAM" id="SSF50978">
    <property type="entry name" value="WD40 repeat-like"/>
    <property type="match status" value="2"/>
</dbReference>
<evidence type="ECO:0000313" key="8">
    <source>
        <dbReference type="EMBL" id="MBW4560444.1"/>
    </source>
</evidence>
<evidence type="ECO:0000256" key="4">
    <source>
        <dbReference type="PROSITE-ProRule" id="PRU00339"/>
    </source>
</evidence>
<dbReference type="PROSITE" id="PS00678">
    <property type="entry name" value="WD_REPEATS_1"/>
    <property type="match status" value="14"/>
</dbReference>
<evidence type="ECO:0000256" key="5">
    <source>
        <dbReference type="SAM" id="Coils"/>
    </source>
</evidence>
<reference evidence="8" key="1">
    <citation type="submission" date="2021-05" db="EMBL/GenBank/DDBJ databases">
        <authorList>
            <person name="Pietrasiak N."/>
            <person name="Ward R."/>
            <person name="Stajich J.E."/>
            <person name="Kurbessoian T."/>
        </authorList>
    </citation>
    <scope>NUCLEOTIDE SEQUENCE</scope>
    <source>
        <strain evidence="8">JT2-VF2</strain>
    </source>
</reference>
<dbReference type="InterPro" id="IPR036322">
    <property type="entry name" value="WD40_repeat_dom_sf"/>
</dbReference>
<dbReference type="InterPro" id="IPR001680">
    <property type="entry name" value="WD40_rpt"/>
</dbReference>
<feature type="region of interest" description="Disordered" evidence="6">
    <location>
        <begin position="586"/>
        <end position="734"/>
    </location>
</feature>
<feature type="repeat" description="WD" evidence="3">
    <location>
        <begin position="1587"/>
        <end position="1621"/>
    </location>
</feature>
<keyword evidence="2" id="KW-0677">Repeat</keyword>
<feature type="repeat" description="WD" evidence="3">
    <location>
        <begin position="1431"/>
        <end position="1465"/>
    </location>
</feature>
<dbReference type="EMBL" id="JAHHHN010000002">
    <property type="protein sequence ID" value="MBW4560444.1"/>
    <property type="molecule type" value="Genomic_DNA"/>
</dbReference>
<evidence type="ECO:0000256" key="3">
    <source>
        <dbReference type="PROSITE-ProRule" id="PRU00221"/>
    </source>
</evidence>
<dbReference type="InterPro" id="IPR049052">
    <property type="entry name" value="nSTAND1"/>
</dbReference>
<feature type="repeat" description="WD" evidence="3">
    <location>
        <begin position="1477"/>
        <end position="1502"/>
    </location>
</feature>
<dbReference type="PROSITE" id="PS50294">
    <property type="entry name" value="WD_REPEATS_REGION"/>
    <property type="match status" value="14"/>
</dbReference>
<dbReference type="SMART" id="SM00564">
    <property type="entry name" value="PQQ"/>
    <property type="match status" value="13"/>
</dbReference>
<feature type="repeat" description="TPR" evidence="4">
    <location>
        <begin position="1830"/>
        <end position="1863"/>
    </location>
</feature>
<feature type="repeat" description="TPR" evidence="4">
    <location>
        <begin position="1872"/>
        <end position="1905"/>
    </location>
</feature>
<dbReference type="Proteomes" id="UP000715781">
    <property type="component" value="Unassembled WGS sequence"/>
</dbReference>
<feature type="repeat" description="WD" evidence="3">
    <location>
        <begin position="1390"/>
        <end position="1424"/>
    </location>
</feature>